<proteinExistence type="predicted"/>
<dbReference type="AlphaFoldDB" id="A0A0A9CBA7"/>
<organism evidence="1">
    <name type="scientific">Arundo donax</name>
    <name type="common">Giant reed</name>
    <name type="synonym">Donax arundinaceus</name>
    <dbReference type="NCBI Taxonomy" id="35708"/>
    <lineage>
        <taxon>Eukaryota</taxon>
        <taxon>Viridiplantae</taxon>
        <taxon>Streptophyta</taxon>
        <taxon>Embryophyta</taxon>
        <taxon>Tracheophyta</taxon>
        <taxon>Spermatophyta</taxon>
        <taxon>Magnoliopsida</taxon>
        <taxon>Liliopsida</taxon>
        <taxon>Poales</taxon>
        <taxon>Poaceae</taxon>
        <taxon>PACMAD clade</taxon>
        <taxon>Arundinoideae</taxon>
        <taxon>Arundineae</taxon>
        <taxon>Arundo</taxon>
    </lineage>
</organism>
<accession>A0A0A9CBA7</accession>
<reference evidence="1" key="1">
    <citation type="submission" date="2014-09" db="EMBL/GenBank/DDBJ databases">
        <authorList>
            <person name="Magalhaes I.L.F."/>
            <person name="Oliveira U."/>
            <person name="Santos F.R."/>
            <person name="Vidigal T.H.D.A."/>
            <person name="Brescovit A.D."/>
            <person name="Santos A.J."/>
        </authorList>
    </citation>
    <scope>NUCLEOTIDE SEQUENCE</scope>
    <source>
        <tissue evidence="1">Shoot tissue taken approximately 20 cm above the soil surface</tissue>
    </source>
</reference>
<name>A0A0A9CBA7_ARUDO</name>
<protein>
    <submittedName>
        <fullName evidence="1">Uncharacterized protein</fullName>
    </submittedName>
</protein>
<evidence type="ECO:0000313" key="1">
    <source>
        <dbReference type="EMBL" id="JAD70655.1"/>
    </source>
</evidence>
<reference evidence="1" key="2">
    <citation type="journal article" date="2015" name="Data Brief">
        <title>Shoot transcriptome of the giant reed, Arundo donax.</title>
        <authorList>
            <person name="Barrero R.A."/>
            <person name="Guerrero F.D."/>
            <person name="Moolhuijzen P."/>
            <person name="Goolsby J.A."/>
            <person name="Tidwell J."/>
            <person name="Bellgard S.E."/>
            <person name="Bellgard M.I."/>
        </authorList>
    </citation>
    <scope>NUCLEOTIDE SEQUENCE</scope>
    <source>
        <tissue evidence="1">Shoot tissue taken approximately 20 cm above the soil surface</tissue>
    </source>
</reference>
<dbReference type="EMBL" id="GBRH01227240">
    <property type="protein sequence ID" value="JAD70655.1"/>
    <property type="molecule type" value="Transcribed_RNA"/>
</dbReference>
<sequence>MIITAVAMLELPMNVYYTVNSCLYCMVTIWRHEKYQRFY</sequence>